<dbReference type="STRING" id="1126833.VN24_11810"/>
<dbReference type="SUPFAM" id="SSF55961">
    <property type="entry name" value="Bet v1-like"/>
    <property type="match status" value="1"/>
</dbReference>
<dbReference type="PATRIC" id="fig|1126833.4.peg.2582"/>
<reference evidence="4" key="2">
    <citation type="submission" date="2015-03" db="EMBL/GenBank/DDBJ databases">
        <title>Genome sequence of Paenibacillus beijingensis strain DSM 24997T.</title>
        <authorList>
            <person name="Kwak Y."/>
            <person name="Shin J.-H."/>
        </authorList>
    </citation>
    <scope>NUCLEOTIDE SEQUENCE [LARGE SCALE GENOMIC DNA]</scope>
    <source>
        <strain evidence="4">DSM 24997</strain>
    </source>
</reference>
<dbReference type="KEGG" id="pbj:VN24_11810"/>
<dbReference type="AlphaFoldDB" id="A0A0D5NJ81"/>
<keyword evidence="4" id="KW-1185">Reference proteome</keyword>
<evidence type="ECO:0000256" key="1">
    <source>
        <dbReference type="ARBA" id="ARBA00006817"/>
    </source>
</evidence>
<dbReference type="HOGENOM" id="CLU_108923_4_0_9"/>
<dbReference type="InterPro" id="IPR013538">
    <property type="entry name" value="ASHA1/2-like_C"/>
</dbReference>
<reference evidence="3 4" key="1">
    <citation type="journal article" date="2015" name="J. Biotechnol.">
        <title>Complete genome sequence of Paenibacillus beijingensis 7188(T) (=DSM 24997(T)), a novel rhizobacterium from jujube garden soil.</title>
        <authorList>
            <person name="Kwak Y."/>
            <person name="Shin J.H."/>
        </authorList>
    </citation>
    <scope>NUCLEOTIDE SEQUENCE [LARGE SCALE GENOMIC DNA]</scope>
    <source>
        <strain evidence="3 4">DSM 24997</strain>
    </source>
</reference>
<dbReference type="Proteomes" id="UP000032633">
    <property type="component" value="Chromosome"/>
</dbReference>
<proteinExistence type="inferred from homology"/>
<dbReference type="EMBL" id="CP011058">
    <property type="protein sequence ID" value="AJY75140.1"/>
    <property type="molecule type" value="Genomic_DNA"/>
</dbReference>
<dbReference type="CDD" id="cd08893">
    <property type="entry name" value="SRPBCC_CalC_Aha1-like_GntR-HTH"/>
    <property type="match status" value="1"/>
</dbReference>
<comment type="similarity">
    <text evidence="1">Belongs to the AHA1 family.</text>
</comment>
<sequence>MELKYEFYIGATPEQVWNAFVSPEGTRKTFFGCVIDSTFKEGESMAYVGPGADGDQTVHVYGTIAAYKPHEVFSFIEHPGPSYHPNHEELESRVTFTLEVVGGCTKLTLVNDQWTENHPSLENASGHWWMILSNIKTVAETGKTLDFGW</sequence>
<evidence type="ECO:0000313" key="3">
    <source>
        <dbReference type="EMBL" id="AJY75140.1"/>
    </source>
</evidence>
<dbReference type="InterPro" id="IPR023393">
    <property type="entry name" value="START-like_dom_sf"/>
</dbReference>
<protein>
    <submittedName>
        <fullName evidence="3">Polyketide cyclase</fullName>
    </submittedName>
</protein>
<accession>A0A0D5NJ81</accession>
<dbReference type="OrthoDB" id="9800600at2"/>
<name>A0A0D5NJ81_9BACL</name>
<dbReference type="Gene3D" id="3.30.530.20">
    <property type="match status" value="1"/>
</dbReference>
<dbReference type="RefSeq" id="WP_045670573.1">
    <property type="nucleotide sequence ID" value="NZ_CP011058.1"/>
</dbReference>
<evidence type="ECO:0000313" key="4">
    <source>
        <dbReference type="Proteomes" id="UP000032633"/>
    </source>
</evidence>
<evidence type="ECO:0000259" key="2">
    <source>
        <dbReference type="Pfam" id="PF08327"/>
    </source>
</evidence>
<gene>
    <name evidence="3" type="ORF">VN24_11810</name>
</gene>
<feature type="domain" description="Activator of Hsp90 ATPase homologue 1/2-like C-terminal" evidence="2">
    <location>
        <begin position="11"/>
        <end position="139"/>
    </location>
</feature>
<organism evidence="3 4">
    <name type="scientific">Paenibacillus beijingensis</name>
    <dbReference type="NCBI Taxonomy" id="1126833"/>
    <lineage>
        <taxon>Bacteria</taxon>
        <taxon>Bacillati</taxon>
        <taxon>Bacillota</taxon>
        <taxon>Bacilli</taxon>
        <taxon>Bacillales</taxon>
        <taxon>Paenibacillaceae</taxon>
        <taxon>Paenibacillus</taxon>
    </lineage>
</organism>
<dbReference type="Pfam" id="PF08327">
    <property type="entry name" value="AHSA1"/>
    <property type="match status" value="1"/>
</dbReference>